<dbReference type="SUPFAM" id="SSF53474">
    <property type="entry name" value="alpha/beta-Hydrolases"/>
    <property type="match status" value="1"/>
</dbReference>
<dbReference type="InterPro" id="IPR010333">
    <property type="entry name" value="VirJ"/>
</dbReference>
<gene>
    <name evidence="2" type="ORF">EV200_10934</name>
</gene>
<evidence type="ECO:0000313" key="3">
    <source>
        <dbReference type="Proteomes" id="UP000295684"/>
    </source>
</evidence>
<proteinExistence type="predicted"/>
<comment type="caution">
    <text evidence="2">The sequence shown here is derived from an EMBL/GenBank/DDBJ whole genome shotgun (WGS) entry which is preliminary data.</text>
</comment>
<dbReference type="Gene3D" id="3.40.50.1820">
    <property type="entry name" value="alpha/beta hydrolase"/>
    <property type="match status" value="1"/>
</dbReference>
<name>A0A4R2H3J5_9SPHI</name>
<dbReference type="Proteomes" id="UP000295684">
    <property type="component" value="Unassembled WGS sequence"/>
</dbReference>
<protein>
    <submittedName>
        <fullName evidence="2">Virulence protein VirJ</fullName>
    </submittedName>
</protein>
<dbReference type="EMBL" id="SLWO01000009">
    <property type="protein sequence ID" value="TCO19851.1"/>
    <property type="molecule type" value="Genomic_DNA"/>
</dbReference>
<sequence length="222" mass="25094">MRIISLFILLFIPGLMKAQDMSKYPLSSSRKGEAKQLLFYISGDGGMNSFSQKLVNELVLKNYSVVSLDSRKYFGEQKSPDKTAHDFSEIIQHYLKVYGKEEFSFIGYSFGADAVAFTIPRLSKELFNKLKSSVLLSPSTSTDFVVRLSDLMSFGSNEAKYKTIPELYKHTTPVLCIFGKDEDSDFYKLLKDHKNLNKVLIPGSHKFDNDIKKIVATILTGI</sequence>
<organism evidence="2 3">
    <name type="scientific">Pedobacter psychrotolerans</name>
    <dbReference type="NCBI Taxonomy" id="1843235"/>
    <lineage>
        <taxon>Bacteria</taxon>
        <taxon>Pseudomonadati</taxon>
        <taxon>Bacteroidota</taxon>
        <taxon>Sphingobacteriia</taxon>
        <taxon>Sphingobacteriales</taxon>
        <taxon>Sphingobacteriaceae</taxon>
        <taxon>Pedobacter</taxon>
    </lineage>
</organism>
<reference evidence="2 3" key="1">
    <citation type="submission" date="2019-03" db="EMBL/GenBank/DDBJ databases">
        <title>Genomic Encyclopedia of Type Strains, Phase IV (KMG-IV): sequencing the most valuable type-strain genomes for metagenomic binning, comparative biology and taxonomic classification.</title>
        <authorList>
            <person name="Goeker M."/>
        </authorList>
    </citation>
    <scope>NUCLEOTIDE SEQUENCE [LARGE SCALE GENOMIC DNA]</scope>
    <source>
        <strain evidence="2 3">DSM 103236</strain>
    </source>
</reference>
<dbReference type="AlphaFoldDB" id="A0A4R2H3J5"/>
<dbReference type="InterPro" id="IPR029058">
    <property type="entry name" value="AB_hydrolase_fold"/>
</dbReference>
<accession>A0A4R2H3J5</accession>
<evidence type="ECO:0000313" key="2">
    <source>
        <dbReference type="EMBL" id="TCO19851.1"/>
    </source>
</evidence>
<dbReference type="Pfam" id="PF06057">
    <property type="entry name" value="VirJ"/>
    <property type="match status" value="1"/>
</dbReference>
<evidence type="ECO:0000259" key="1">
    <source>
        <dbReference type="Pfam" id="PF06057"/>
    </source>
</evidence>
<feature type="domain" description="Bacterial virulence" evidence="1">
    <location>
        <begin position="39"/>
        <end position="221"/>
    </location>
</feature>